<dbReference type="GeneID" id="97141098"/>
<reference evidence="4 7" key="2">
    <citation type="submission" date="2021-08" db="EMBL/GenBank/DDBJ databases">
        <title>Complete genome sequence of the strain Aneurinibacillus thermoaerophilus CCM 8960.</title>
        <authorList>
            <person name="Musilova J."/>
            <person name="Kourilova X."/>
            <person name="Pernicova I."/>
            <person name="Bezdicek M."/>
            <person name="Lengerova M."/>
            <person name="Obruca S."/>
            <person name="Sedlar K."/>
        </authorList>
    </citation>
    <scope>NUCLEOTIDE SEQUENCE [LARGE SCALE GENOMIC DNA]</scope>
    <source>
        <strain evidence="4 7">CCM 8960</strain>
    </source>
</reference>
<accession>A0A1G8AEW1</accession>
<dbReference type="PIRSF" id="PIRSF016661">
    <property type="entry name" value="BioY"/>
    <property type="match status" value="1"/>
</dbReference>
<keyword evidence="2" id="KW-1003">Cell membrane</keyword>
<sequence length="195" mass="21024">MKQKTGLPTTGLILAAMFAALTAIGAFIKIPVPVVPFTLQILFVYFAGSLLGSRLGLISQLVYLAVGLAGAPVFTEGGGLGYVLKPTFGYLVGFAIAAYTIGHFVEKKTNPNLRDFILAHFAGLFIVYMMGTAYLYIAMNIIAGKTFTLWQTFLYGFLLAVPGDLLLCIIASIIAVKVYKQIAPLKGRFTWTVKA</sequence>
<feature type="transmembrane region" description="Helical" evidence="3">
    <location>
        <begin position="61"/>
        <end position="82"/>
    </location>
</feature>
<comment type="similarity">
    <text evidence="1 2">Belongs to the BioY family.</text>
</comment>
<keyword evidence="3" id="KW-0812">Transmembrane</keyword>
<dbReference type="EMBL" id="CP080764">
    <property type="protein sequence ID" value="QYY43915.1"/>
    <property type="molecule type" value="Genomic_DNA"/>
</dbReference>
<feature type="transmembrane region" description="Helical" evidence="3">
    <location>
        <begin position="157"/>
        <end position="179"/>
    </location>
</feature>
<dbReference type="GO" id="GO:0005886">
    <property type="term" value="C:plasma membrane"/>
    <property type="evidence" value="ECO:0007669"/>
    <property type="project" value="UniProtKB-SubCell"/>
</dbReference>
<comment type="subcellular location">
    <subcellularLocation>
        <location evidence="2">Cell membrane</location>
        <topology evidence="2">Multi-pass membrane protein</topology>
    </subcellularLocation>
</comment>
<evidence type="ECO:0000313" key="6">
    <source>
        <dbReference type="Proteomes" id="UP000198956"/>
    </source>
</evidence>
<organism evidence="5 6">
    <name type="scientific">Aneurinibacillus thermoaerophilus</name>
    <dbReference type="NCBI Taxonomy" id="143495"/>
    <lineage>
        <taxon>Bacteria</taxon>
        <taxon>Bacillati</taxon>
        <taxon>Bacillota</taxon>
        <taxon>Bacilli</taxon>
        <taxon>Bacillales</taxon>
        <taxon>Paenibacillaceae</taxon>
        <taxon>Aneurinibacillus group</taxon>
        <taxon>Aneurinibacillus</taxon>
    </lineage>
</organism>
<keyword evidence="2 3" id="KW-0472">Membrane</keyword>
<feature type="transmembrane region" description="Helical" evidence="3">
    <location>
        <begin position="7"/>
        <end position="28"/>
    </location>
</feature>
<dbReference type="Proteomes" id="UP000198956">
    <property type="component" value="Unassembled WGS sequence"/>
</dbReference>
<dbReference type="Gene3D" id="1.10.1760.20">
    <property type="match status" value="1"/>
</dbReference>
<dbReference type="Proteomes" id="UP000826616">
    <property type="component" value="Chromosome"/>
</dbReference>
<feature type="transmembrane region" description="Helical" evidence="3">
    <location>
        <begin position="88"/>
        <end position="105"/>
    </location>
</feature>
<evidence type="ECO:0000313" key="5">
    <source>
        <dbReference type="EMBL" id="SDH19423.1"/>
    </source>
</evidence>
<reference evidence="5 6" key="1">
    <citation type="submission" date="2016-10" db="EMBL/GenBank/DDBJ databases">
        <authorList>
            <person name="de Groot N.N."/>
        </authorList>
    </citation>
    <scope>NUCLEOTIDE SEQUENCE [LARGE SCALE GENOMIC DNA]</scope>
    <source>
        <strain evidence="5 6">L 420-91</strain>
    </source>
</reference>
<feature type="transmembrane region" description="Helical" evidence="3">
    <location>
        <begin position="34"/>
        <end position="52"/>
    </location>
</feature>
<evidence type="ECO:0000313" key="7">
    <source>
        <dbReference type="Proteomes" id="UP000826616"/>
    </source>
</evidence>
<evidence type="ECO:0000256" key="2">
    <source>
        <dbReference type="PIRNR" id="PIRNR016661"/>
    </source>
</evidence>
<keyword evidence="7" id="KW-1185">Reference proteome</keyword>
<evidence type="ECO:0000256" key="3">
    <source>
        <dbReference type="SAM" id="Phobius"/>
    </source>
</evidence>
<dbReference type="InterPro" id="IPR003784">
    <property type="entry name" value="BioY"/>
</dbReference>
<evidence type="ECO:0000256" key="1">
    <source>
        <dbReference type="ARBA" id="ARBA00010692"/>
    </source>
</evidence>
<dbReference type="GO" id="GO:0015225">
    <property type="term" value="F:biotin transmembrane transporter activity"/>
    <property type="evidence" value="ECO:0007669"/>
    <property type="project" value="UniProtKB-UniRule"/>
</dbReference>
<name>A0A1G8AEW1_ANETH</name>
<evidence type="ECO:0000313" key="4">
    <source>
        <dbReference type="EMBL" id="QYY43915.1"/>
    </source>
</evidence>
<dbReference type="RefSeq" id="WP_057899236.1">
    <property type="nucleotide sequence ID" value="NZ_CP080764.1"/>
</dbReference>
<protein>
    <recommendedName>
        <fullName evidence="2">Biotin transporter</fullName>
    </recommendedName>
</protein>
<proteinExistence type="inferred from homology"/>
<dbReference type="PANTHER" id="PTHR34295">
    <property type="entry name" value="BIOTIN TRANSPORTER BIOY"/>
    <property type="match status" value="1"/>
</dbReference>
<dbReference type="OrthoDB" id="9803495at2"/>
<keyword evidence="2" id="KW-0813">Transport</keyword>
<keyword evidence="3" id="KW-1133">Transmembrane helix</keyword>
<feature type="transmembrane region" description="Helical" evidence="3">
    <location>
        <begin position="117"/>
        <end position="137"/>
    </location>
</feature>
<gene>
    <name evidence="4" type="ORF">K3F53_06910</name>
    <name evidence="5" type="ORF">SAMN04489735_101549</name>
</gene>
<dbReference type="AlphaFoldDB" id="A0A1G8AEW1"/>
<dbReference type="PANTHER" id="PTHR34295:SF1">
    <property type="entry name" value="BIOTIN TRANSPORTER BIOY"/>
    <property type="match status" value="1"/>
</dbReference>
<dbReference type="Pfam" id="PF02632">
    <property type="entry name" value="BioY"/>
    <property type="match status" value="1"/>
</dbReference>
<dbReference type="EMBL" id="FNDE01000015">
    <property type="protein sequence ID" value="SDH19423.1"/>
    <property type="molecule type" value="Genomic_DNA"/>
</dbReference>